<reference evidence="5 6" key="1">
    <citation type="submission" date="2019-07" db="EMBL/GenBank/DDBJ databases">
        <title>Ln-dependent methylotrophs.</title>
        <authorList>
            <person name="Tani A."/>
        </authorList>
    </citation>
    <scope>NUCLEOTIDE SEQUENCE [LARGE SCALE GENOMIC DNA]</scope>
    <source>
        <strain evidence="5 6">SM89A</strain>
    </source>
</reference>
<keyword evidence="3" id="KW-0998">Cell outer membrane</keyword>
<gene>
    <name evidence="5" type="ORF">FM996_02595</name>
</gene>
<dbReference type="SUPFAM" id="SSF74653">
    <property type="entry name" value="TolA/TonB C-terminal domain"/>
    <property type="match status" value="1"/>
</dbReference>
<evidence type="ECO:0000259" key="4">
    <source>
        <dbReference type="SMART" id="SM00965"/>
    </source>
</evidence>
<dbReference type="Proteomes" id="UP000316781">
    <property type="component" value="Unassembled WGS sequence"/>
</dbReference>
<evidence type="ECO:0000313" key="6">
    <source>
        <dbReference type="Proteomes" id="UP000316781"/>
    </source>
</evidence>
<dbReference type="Pfam" id="PF07660">
    <property type="entry name" value="STN"/>
    <property type="match status" value="1"/>
</dbReference>
<dbReference type="InterPro" id="IPR011662">
    <property type="entry name" value="Secretin/TonB_short_N"/>
</dbReference>
<evidence type="ECO:0000256" key="1">
    <source>
        <dbReference type="ARBA" id="ARBA00022448"/>
    </source>
</evidence>
<feature type="domain" description="Secretin/TonB short N-terminal" evidence="4">
    <location>
        <begin position="106"/>
        <end position="157"/>
    </location>
</feature>
<proteinExistence type="predicted"/>
<keyword evidence="2" id="KW-0472">Membrane</keyword>
<evidence type="ECO:0000256" key="2">
    <source>
        <dbReference type="ARBA" id="ARBA00023136"/>
    </source>
</evidence>
<evidence type="ECO:0000313" key="5">
    <source>
        <dbReference type="EMBL" id="TRL37403.1"/>
    </source>
</evidence>
<keyword evidence="1" id="KW-0813">Transport</keyword>
<dbReference type="GO" id="GO:0019867">
    <property type="term" value="C:outer membrane"/>
    <property type="evidence" value="ECO:0007669"/>
    <property type="project" value="InterPro"/>
</dbReference>
<name>A0A549T6A5_METSR</name>
<sequence length="283" mass="30018">MTGPGRTRGDDCDGLWSWIMAADVSTDLVSGNGRSLAGPAGRKKDGALVSRASFLPSALAATGIAAFAYAASAQDDGGRPASIRFYDIPAQPLASALEAYGQAAGVQVLFESRSAAGRRSALLRGEFTADAALEQLLAGTNVKARYVGPNAITLEPPAHLLDLPPVHPLASADISLDPLRVQALGDGDREQELLQDYSDAVRNDIERALRRNARTRSGNYRIGVKLWVDGARRVERAQLFQSTGDSERDAAVSASLQGLLVSRDAPPHLSLPVRVLVVVRSLR</sequence>
<organism evidence="5 6">
    <name type="scientific">Methylosinus sporium</name>
    <dbReference type="NCBI Taxonomy" id="428"/>
    <lineage>
        <taxon>Bacteria</taxon>
        <taxon>Pseudomonadati</taxon>
        <taxon>Pseudomonadota</taxon>
        <taxon>Alphaproteobacteria</taxon>
        <taxon>Hyphomicrobiales</taxon>
        <taxon>Methylocystaceae</taxon>
        <taxon>Methylosinus</taxon>
    </lineage>
</organism>
<evidence type="ECO:0000256" key="3">
    <source>
        <dbReference type="ARBA" id="ARBA00023237"/>
    </source>
</evidence>
<comment type="caution">
    <text evidence="5">The sequence shown here is derived from an EMBL/GenBank/DDBJ whole genome shotgun (WGS) entry which is preliminary data.</text>
</comment>
<protein>
    <submittedName>
        <fullName evidence="5">Energy transducer TonB</fullName>
    </submittedName>
</protein>
<dbReference type="SMART" id="SM00965">
    <property type="entry name" value="STN"/>
    <property type="match status" value="1"/>
</dbReference>
<accession>A0A549T6A5</accession>
<dbReference type="EMBL" id="VJMF01000012">
    <property type="protein sequence ID" value="TRL37403.1"/>
    <property type="molecule type" value="Genomic_DNA"/>
</dbReference>
<dbReference type="Gene3D" id="3.55.50.30">
    <property type="match status" value="1"/>
</dbReference>
<dbReference type="AlphaFoldDB" id="A0A549T6A5"/>